<evidence type="ECO:0000313" key="1">
    <source>
        <dbReference type="EMBL" id="GAA2345145.1"/>
    </source>
</evidence>
<name>A0ABN3G6A2_9PSEU</name>
<dbReference type="EMBL" id="BAAARA010000007">
    <property type="protein sequence ID" value="GAA2345145.1"/>
    <property type="molecule type" value="Genomic_DNA"/>
</dbReference>
<sequence length="48" mass="5101">MDGGARLARAGLRELDEIIAALTPEDLTASVERVEARCRRAVFDSAAG</sequence>
<organism evidence="1 2">
    <name type="scientific">Saccharopolyspora halophila</name>
    <dbReference type="NCBI Taxonomy" id="405551"/>
    <lineage>
        <taxon>Bacteria</taxon>
        <taxon>Bacillati</taxon>
        <taxon>Actinomycetota</taxon>
        <taxon>Actinomycetes</taxon>
        <taxon>Pseudonocardiales</taxon>
        <taxon>Pseudonocardiaceae</taxon>
        <taxon>Saccharopolyspora</taxon>
    </lineage>
</organism>
<protein>
    <recommendedName>
        <fullName evidence="3">FXSXX-COOH protein</fullName>
    </recommendedName>
</protein>
<gene>
    <name evidence="1" type="ORF">GCM10009854_22330</name>
</gene>
<keyword evidence="2" id="KW-1185">Reference proteome</keyword>
<evidence type="ECO:0008006" key="3">
    <source>
        <dbReference type="Google" id="ProtNLM"/>
    </source>
</evidence>
<dbReference type="RefSeq" id="WP_344129778.1">
    <property type="nucleotide sequence ID" value="NZ_BAAARA010000007.1"/>
</dbReference>
<evidence type="ECO:0000313" key="2">
    <source>
        <dbReference type="Proteomes" id="UP001501218"/>
    </source>
</evidence>
<reference evidence="1 2" key="1">
    <citation type="journal article" date="2019" name="Int. J. Syst. Evol. Microbiol.">
        <title>The Global Catalogue of Microorganisms (GCM) 10K type strain sequencing project: providing services to taxonomists for standard genome sequencing and annotation.</title>
        <authorList>
            <consortium name="The Broad Institute Genomics Platform"/>
            <consortium name="The Broad Institute Genome Sequencing Center for Infectious Disease"/>
            <person name="Wu L."/>
            <person name="Ma J."/>
        </authorList>
    </citation>
    <scope>NUCLEOTIDE SEQUENCE [LARGE SCALE GENOMIC DNA]</scope>
    <source>
        <strain evidence="1 2">JCM 16221</strain>
    </source>
</reference>
<accession>A0ABN3G6A2</accession>
<dbReference type="Proteomes" id="UP001501218">
    <property type="component" value="Unassembled WGS sequence"/>
</dbReference>
<comment type="caution">
    <text evidence="1">The sequence shown here is derived from an EMBL/GenBank/DDBJ whole genome shotgun (WGS) entry which is preliminary data.</text>
</comment>
<proteinExistence type="predicted"/>